<sequence length="71" mass="8556">MRQYKKVETTELDKVFCNKCGKEILREADFLHVEKRWGYFSGKDNEVHEFDLCEECYDAWISDFSIPVEKK</sequence>
<dbReference type="GeneID" id="97506226"/>
<comment type="caution">
    <text evidence="2">The sequence shown here is derived from an EMBL/GenBank/DDBJ whole genome shotgun (WGS) entry which is preliminary data.</text>
</comment>
<name>A0A4R3JA26_9FIRM</name>
<proteinExistence type="predicted"/>
<organism evidence="2 3">
    <name type="scientific">Faecalimonas umbilicata</name>
    <dbReference type="NCBI Taxonomy" id="1912855"/>
    <lineage>
        <taxon>Bacteria</taxon>
        <taxon>Bacillati</taxon>
        <taxon>Bacillota</taxon>
        <taxon>Clostridia</taxon>
        <taxon>Lachnospirales</taxon>
        <taxon>Lachnospiraceae</taxon>
        <taxon>Faecalimonas</taxon>
    </lineage>
</organism>
<reference evidence="2 3" key="2">
    <citation type="submission" date="2019-03" db="EMBL/GenBank/DDBJ databases">
        <title>Genomic Encyclopedia of Type Strains, Phase IV (KMG-IV): sequencing the most valuable type-strain genomes for metagenomic binning, comparative biology and taxonomic classification.</title>
        <authorList>
            <person name="Goeker M."/>
        </authorList>
    </citation>
    <scope>NUCLEOTIDE SEQUENCE [LARGE SCALE GENOMIC DNA]</scope>
    <source>
        <strain evidence="2 3">DSM 103426</strain>
    </source>
</reference>
<evidence type="ECO:0000313" key="4">
    <source>
        <dbReference type="Proteomes" id="UP000702954"/>
    </source>
</evidence>
<dbReference type="Proteomes" id="UP000294613">
    <property type="component" value="Unassembled WGS sequence"/>
</dbReference>
<dbReference type="EMBL" id="SLZV01000032">
    <property type="protein sequence ID" value="TCS62452.1"/>
    <property type="molecule type" value="Genomic_DNA"/>
</dbReference>
<evidence type="ECO:0000313" key="3">
    <source>
        <dbReference type="Proteomes" id="UP000294613"/>
    </source>
</evidence>
<dbReference type="EMBL" id="BHEO01000008">
    <property type="protein sequence ID" value="GBU05035.1"/>
    <property type="molecule type" value="Genomic_DNA"/>
</dbReference>
<evidence type="ECO:0000313" key="2">
    <source>
        <dbReference type="EMBL" id="TCS62452.1"/>
    </source>
</evidence>
<dbReference type="RefSeq" id="WP_008976578.1">
    <property type="nucleotide sequence ID" value="NZ_AP031411.1"/>
</dbReference>
<keyword evidence="4" id="KW-1185">Reference proteome</keyword>
<protein>
    <recommendedName>
        <fullName evidence="5">Ribosomal-protein-alanine N-acetyltransferase</fullName>
    </recommendedName>
</protein>
<gene>
    <name evidence="2" type="ORF">EDD74_13224</name>
    <name evidence="1" type="ORF">FAEUMB_15760</name>
</gene>
<dbReference type="AlphaFoldDB" id="A0A4R3JA26"/>
<dbReference type="Proteomes" id="UP000702954">
    <property type="component" value="Unassembled WGS sequence"/>
</dbReference>
<evidence type="ECO:0000313" key="1">
    <source>
        <dbReference type="EMBL" id="GBU05035.1"/>
    </source>
</evidence>
<reference evidence="1 4" key="1">
    <citation type="journal article" date="2018" name="Int. J. Syst. Evol. Microbiol.">
        <title>Draft Genome Sequence of Faecalimonas umbilicata JCM 30896T, an Acetate-Producing Bacterium Isolated from Human Feces.</title>
        <authorList>
            <person name="Sakamoto M."/>
            <person name="Ikeyama N."/>
            <person name="Yuki M."/>
            <person name="Ohkuma M."/>
        </authorList>
    </citation>
    <scope>NUCLEOTIDE SEQUENCE [LARGE SCALE GENOMIC DNA]</scope>
    <source>
        <strain evidence="1 4">EGH7</strain>
    </source>
</reference>
<evidence type="ECO:0008006" key="5">
    <source>
        <dbReference type="Google" id="ProtNLM"/>
    </source>
</evidence>
<accession>A0A4R3JA26</accession>